<dbReference type="AlphaFoldDB" id="A0A0L9UTB5"/>
<reference evidence="3" key="1">
    <citation type="journal article" date="2015" name="Proc. Natl. Acad. Sci. U.S.A.">
        <title>Genome sequencing of adzuki bean (Vigna angularis) provides insight into high starch and low fat accumulation and domestication.</title>
        <authorList>
            <person name="Yang K."/>
            <person name="Tian Z."/>
            <person name="Chen C."/>
            <person name="Luo L."/>
            <person name="Zhao B."/>
            <person name="Wang Z."/>
            <person name="Yu L."/>
            <person name="Li Y."/>
            <person name="Sun Y."/>
            <person name="Li W."/>
            <person name="Chen Y."/>
            <person name="Li Y."/>
            <person name="Zhang Y."/>
            <person name="Ai D."/>
            <person name="Zhao J."/>
            <person name="Shang C."/>
            <person name="Ma Y."/>
            <person name="Wu B."/>
            <person name="Wang M."/>
            <person name="Gao L."/>
            <person name="Sun D."/>
            <person name="Zhang P."/>
            <person name="Guo F."/>
            <person name="Wang W."/>
            <person name="Li Y."/>
            <person name="Wang J."/>
            <person name="Varshney R.K."/>
            <person name="Wang J."/>
            <person name="Ling H.Q."/>
            <person name="Wan P."/>
        </authorList>
    </citation>
    <scope>NUCLEOTIDE SEQUENCE</scope>
    <source>
        <strain evidence="3">cv. Jingnong 6</strain>
    </source>
</reference>
<gene>
    <name evidence="2" type="ORF">LR48_Vigan06g142100</name>
</gene>
<evidence type="ECO:0000313" key="2">
    <source>
        <dbReference type="EMBL" id="KOM46115.1"/>
    </source>
</evidence>
<dbReference type="Proteomes" id="UP000053144">
    <property type="component" value="Chromosome 6"/>
</dbReference>
<protein>
    <recommendedName>
        <fullName evidence="1">Putative plant transposon protein domain-containing protein</fullName>
    </recommendedName>
</protein>
<organism evidence="2 3">
    <name type="scientific">Phaseolus angularis</name>
    <name type="common">Azuki bean</name>
    <name type="synonym">Vigna angularis</name>
    <dbReference type="NCBI Taxonomy" id="3914"/>
    <lineage>
        <taxon>Eukaryota</taxon>
        <taxon>Viridiplantae</taxon>
        <taxon>Streptophyta</taxon>
        <taxon>Embryophyta</taxon>
        <taxon>Tracheophyta</taxon>
        <taxon>Spermatophyta</taxon>
        <taxon>Magnoliopsida</taxon>
        <taxon>eudicotyledons</taxon>
        <taxon>Gunneridae</taxon>
        <taxon>Pentapetalae</taxon>
        <taxon>rosids</taxon>
        <taxon>fabids</taxon>
        <taxon>Fabales</taxon>
        <taxon>Fabaceae</taxon>
        <taxon>Papilionoideae</taxon>
        <taxon>50 kb inversion clade</taxon>
        <taxon>NPAAA clade</taxon>
        <taxon>indigoferoid/millettioid clade</taxon>
        <taxon>Phaseoleae</taxon>
        <taxon>Vigna</taxon>
    </lineage>
</organism>
<dbReference type="Gramene" id="KOM46115">
    <property type="protein sequence ID" value="KOM46115"/>
    <property type="gene ID" value="LR48_Vigan06g142100"/>
</dbReference>
<proteinExistence type="predicted"/>
<accession>A0A0L9UTB5</accession>
<dbReference type="Pfam" id="PF20167">
    <property type="entry name" value="Transposase_32"/>
    <property type="match status" value="1"/>
</dbReference>
<name>A0A0L9UTB5_PHAAN</name>
<sequence>MFRRCGTKNYFSWDEPILPKLVRELWKNAQAEADCIRSVIGKEIAVDVDTISKAINCFRFNDCFQEEWDEIYAFGEKVERTLYGENFENKYICNDIIVEKLSEPTKTFLYICRRTFLHNNSNNEVTNLEKFAIYHLMDKTPFNLPHLIFIHLSQTLTNQKINVLGSHYSLLSYRILVKKGILDIMMTSSFPAPTLNNILTKGTVRGQKLSYRELGTSHYESIDSNTRMSVEDSRKRSRAEEKSLVLENLFFV</sequence>
<evidence type="ECO:0000259" key="1">
    <source>
        <dbReference type="Pfam" id="PF20167"/>
    </source>
</evidence>
<dbReference type="InterPro" id="IPR046796">
    <property type="entry name" value="Transposase_32_dom"/>
</dbReference>
<evidence type="ECO:0000313" key="3">
    <source>
        <dbReference type="Proteomes" id="UP000053144"/>
    </source>
</evidence>
<feature type="domain" description="Putative plant transposon protein" evidence="1">
    <location>
        <begin position="6"/>
        <end position="154"/>
    </location>
</feature>
<dbReference type="EMBL" id="CM003376">
    <property type="protein sequence ID" value="KOM46115.1"/>
    <property type="molecule type" value="Genomic_DNA"/>
</dbReference>